<dbReference type="Pfam" id="PF00452">
    <property type="entry name" value="Bcl-2"/>
    <property type="match status" value="1"/>
</dbReference>
<accession>A0A673FNB1</accession>
<reference evidence="5" key="1">
    <citation type="submission" date="2025-05" db="UniProtKB">
        <authorList>
            <consortium name="Ensembl"/>
        </authorList>
    </citation>
    <scope>IDENTIFICATION</scope>
</reference>
<dbReference type="InterPro" id="IPR046371">
    <property type="entry name" value="Bcl-2_BH1-3"/>
</dbReference>
<evidence type="ECO:0000259" key="4">
    <source>
        <dbReference type="SMART" id="SM00337"/>
    </source>
</evidence>
<dbReference type="GO" id="GO:0001836">
    <property type="term" value="P:release of cytochrome c from mitochondria"/>
    <property type="evidence" value="ECO:0007669"/>
    <property type="project" value="TreeGrafter"/>
</dbReference>
<name>A0A673FNB1_9TELE</name>
<dbReference type="GO" id="GO:0008053">
    <property type="term" value="P:mitochondrial fusion"/>
    <property type="evidence" value="ECO:0007669"/>
    <property type="project" value="TreeGrafter"/>
</dbReference>
<evidence type="ECO:0000256" key="1">
    <source>
        <dbReference type="ARBA" id="ARBA00009458"/>
    </source>
</evidence>
<dbReference type="GO" id="GO:0097192">
    <property type="term" value="P:extrinsic apoptotic signaling pathway in absence of ligand"/>
    <property type="evidence" value="ECO:0007669"/>
    <property type="project" value="TreeGrafter"/>
</dbReference>
<evidence type="ECO:0000313" key="6">
    <source>
        <dbReference type="Proteomes" id="UP000472270"/>
    </source>
</evidence>
<evidence type="ECO:0000256" key="3">
    <source>
        <dbReference type="SAM" id="Phobius"/>
    </source>
</evidence>
<dbReference type="PANTHER" id="PTHR11256:SF10">
    <property type="entry name" value="BCL-2-RELATED PROTEIN A1"/>
    <property type="match status" value="1"/>
</dbReference>
<dbReference type="SUPFAM" id="SSF56854">
    <property type="entry name" value="Bcl-2 inhibitors of programmed cell death"/>
    <property type="match status" value="1"/>
</dbReference>
<dbReference type="GO" id="GO:0042981">
    <property type="term" value="P:regulation of apoptotic process"/>
    <property type="evidence" value="ECO:0007669"/>
    <property type="project" value="InterPro"/>
</dbReference>
<keyword evidence="3" id="KW-0812">Transmembrane</keyword>
<dbReference type="GeneID" id="107730087"/>
<dbReference type="KEGG" id="srx:107730087"/>
<feature type="transmembrane region" description="Helical" evidence="3">
    <location>
        <begin position="219"/>
        <end position="237"/>
    </location>
</feature>
<dbReference type="GO" id="GO:0015267">
    <property type="term" value="F:channel activity"/>
    <property type="evidence" value="ECO:0007669"/>
    <property type="project" value="TreeGrafter"/>
</dbReference>
<dbReference type="PRINTS" id="PR01862">
    <property type="entry name" value="BCL2FAMILY"/>
</dbReference>
<dbReference type="RefSeq" id="XP_016396308.1">
    <property type="nucleotide sequence ID" value="XM_016540822.1"/>
</dbReference>
<feature type="domain" description="Bcl-2 Bcl-2 homology region 1-3" evidence="4">
    <location>
        <begin position="115"/>
        <end position="209"/>
    </location>
</feature>
<dbReference type="PROSITE" id="PS50062">
    <property type="entry name" value="BCL2_FAMILY"/>
    <property type="match status" value="1"/>
</dbReference>
<organism evidence="5 6">
    <name type="scientific">Sinocyclocheilus rhinocerous</name>
    <dbReference type="NCBI Taxonomy" id="307959"/>
    <lineage>
        <taxon>Eukaryota</taxon>
        <taxon>Metazoa</taxon>
        <taxon>Chordata</taxon>
        <taxon>Craniata</taxon>
        <taxon>Vertebrata</taxon>
        <taxon>Euteleostomi</taxon>
        <taxon>Actinopterygii</taxon>
        <taxon>Neopterygii</taxon>
        <taxon>Teleostei</taxon>
        <taxon>Ostariophysi</taxon>
        <taxon>Cypriniformes</taxon>
        <taxon>Cyprinidae</taxon>
        <taxon>Cyprininae</taxon>
        <taxon>Sinocyclocheilus</taxon>
    </lineage>
</organism>
<dbReference type="GO" id="GO:0005741">
    <property type="term" value="C:mitochondrial outer membrane"/>
    <property type="evidence" value="ECO:0007669"/>
    <property type="project" value="TreeGrafter"/>
</dbReference>
<dbReference type="PANTHER" id="PTHR11256">
    <property type="entry name" value="BCL-2 RELATED"/>
    <property type="match status" value="1"/>
</dbReference>
<dbReference type="InterPro" id="IPR026298">
    <property type="entry name" value="Bcl-2_fam"/>
</dbReference>
<dbReference type="Proteomes" id="UP000472270">
    <property type="component" value="Unassembled WGS sequence"/>
</dbReference>
<dbReference type="CDD" id="cd06845">
    <property type="entry name" value="Bcl-2_like"/>
    <property type="match status" value="1"/>
</dbReference>
<dbReference type="InterPro" id="IPR002475">
    <property type="entry name" value="Bcl2-like"/>
</dbReference>
<sequence length="241" mass="27262">MLLETVNLADSEVVKLVRLTLVSKLSLGPAVFVLNKTMADANDGERVDENELRGAAGGEDVMDDVIIEQGAVLLRGYVIERVTVEDPSMRVSHEDLGGRPQEADDPQIKEVVDQLLKIADDLNKNAELQHLISTVQANCAQDVFMTVARSIFEDGINWGRVVALFHLAYRLIYQALTQNHFDIIKRIISWVLQFIKENISAWIRQQGGWEGIFHNVSRWRTVSFLTAMAFIVAVAYWRRTR</sequence>
<proteinExistence type="inferred from homology"/>
<dbReference type="Ensembl" id="ENSSRHT00000002337.1">
    <property type="protein sequence ID" value="ENSSRHP00000002244.1"/>
    <property type="gene ID" value="ENSSRHG00000001570.1"/>
</dbReference>
<dbReference type="GO" id="GO:0008630">
    <property type="term" value="P:intrinsic apoptotic signaling pathway in response to DNA damage"/>
    <property type="evidence" value="ECO:0007669"/>
    <property type="project" value="TreeGrafter"/>
</dbReference>
<dbReference type="SMART" id="SM00337">
    <property type="entry name" value="BCL"/>
    <property type="match status" value="1"/>
</dbReference>
<keyword evidence="2" id="KW-0053">Apoptosis</keyword>
<keyword evidence="3" id="KW-0472">Membrane</keyword>
<dbReference type="OrthoDB" id="6020735at2759"/>
<keyword evidence="6" id="KW-1185">Reference proteome</keyword>
<keyword evidence="3" id="KW-1133">Transmembrane helix</keyword>
<dbReference type="Gene3D" id="1.10.437.10">
    <property type="entry name" value="Blc2-like"/>
    <property type="match status" value="1"/>
</dbReference>
<dbReference type="AlphaFoldDB" id="A0A673FNB1"/>
<dbReference type="RefSeq" id="XP_016396309.1">
    <property type="nucleotide sequence ID" value="XM_016540823.1"/>
</dbReference>
<comment type="similarity">
    <text evidence="1">Belongs to the Bcl-2 family.</text>
</comment>
<dbReference type="GO" id="GO:0051400">
    <property type="term" value="F:BH domain binding"/>
    <property type="evidence" value="ECO:0007669"/>
    <property type="project" value="TreeGrafter"/>
</dbReference>
<protein>
    <submittedName>
        <fullName evidence="5">Apoptosis regulator BAX-like</fullName>
    </submittedName>
</protein>
<dbReference type="InterPro" id="IPR036834">
    <property type="entry name" value="Bcl-2-like_sf"/>
</dbReference>
<evidence type="ECO:0000313" key="5">
    <source>
        <dbReference type="Ensembl" id="ENSSRHP00000002243.1"/>
    </source>
</evidence>
<gene>
    <name evidence="5" type="primary">LOC107730087</name>
</gene>
<evidence type="ECO:0000256" key="2">
    <source>
        <dbReference type="ARBA" id="ARBA00022703"/>
    </source>
</evidence>
<dbReference type="Ensembl" id="ENSSRHT00000002335.1">
    <property type="protein sequence ID" value="ENSSRHP00000002243.1"/>
    <property type="gene ID" value="ENSSRHG00000001570.1"/>
</dbReference>